<reference evidence="2 3" key="1">
    <citation type="submission" date="2015-09" db="EMBL/GenBank/DDBJ databases">
        <authorList>
            <consortium name="Swine Surveillance"/>
        </authorList>
    </citation>
    <scope>NUCLEOTIDE SEQUENCE [LARGE SCALE GENOMIC DNA]</scope>
    <source>
        <strain evidence="2 3">CECT 4357</strain>
    </source>
</reference>
<feature type="chain" id="PRO_5006015616" evidence="1">
    <location>
        <begin position="23"/>
        <end position="401"/>
    </location>
</feature>
<dbReference type="InterPro" id="IPR006597">
    <property type="entry name" value="Sel1-like"/>
</dbReference>
<dbReference type="InterPro" id="IPR052945">
    <property type="entry name" value="Mitotic_Regulator"/>
</dbReference>
<dbReference type="OrthoDB" id="8235393at2"/>
<gene>
    <name evidence="2" type="primary">hcpC_1</name>
    <name evidence="2" type="ORF">TG4357_00690</name>
</gene>
<dbReference type="Proteomes" id="UP000051587">
    <property type="component" value="Unassembled WGS sequence"/>
</dbReference>
<dbReference type="SMART" id="SM00671">
    <property type="entry name" value="SEL1"/>
    <property type="match status" value="8"/>
</dbReference>
<dbReference type="EC" id="3.5.2.6" evidence="2"/>
<dbReference type="PANTHER" id="PTHR43628:SF1">
    <property type="entry name" value="CHITIN SYNTHASE REGULATORY FACTOR 2-RELATED"/>
    <property type="match status" value="1"/>
</dbReference>
<dbReference type="PANTHER" id="PTHR43628">
    <property type="entry name" value="ACTIVATOR OF C KINASE PROTEIN 1-RELATED"/>
    <property type="match status" value="1"/>
</dbReference>
<keyword evidence="3" id="KW-1185">Reference proteome</keyword>
<dbReference type="Gene3D" id="1.25.40.10">
    <property type="entry name" value="Tetratricopeptide repeat domain"/>
    <property type="match status" value="3"/>
</dbReference>
<keyword evidence="1" id="KW-0732">Signal</keyword>
<dbReference type="SUPFAM" id="SSF81901">
    <property type="entry name" value="HCP-like"/>
    <property type="match status" value="3"/>
</dbReference>
<name>A0A0N7LUG9_THAGE</name>
<sequence>MKPQRSLALALIAILLATGAGAQSAPDWANAPIDKLQQSAQSGAAEAQFALAMRYHNGRGVLQNFSRAVDLLQQAADQGHAGAMNRLGQYYFSGLGVSRDAALAQKWLASAAEKGTPQYLYDYASALENGLDGSADPAKAAEFYARAAEQGHDDAIVSLGVLYQNGLGVERDLTRARQLYEGPASRGHARAMNNLGLLYVRGNGIEQDYERAVKLFSGAVDQGLSVAMTNLGVMYENGFGVEVNEALATELYRRGGRGDAAQKQALQPVYDRRLAPPDTTEAGLNILRQAVQAGDPVARFQMAWLLLHKSDPTIKDRYQAAGLLQQAAEQGLAPAMMNLGILYYEGAGVPQDYVLGQMWLILAGTAGMPDAISVSSALSERMTSGQINEAQQLAANKSNLQ</sequence>
<protein>
    <submittedName>
        <fullName evidence="2">Putative beta-lactamase HcpC</fullName>
        <ecNumber evidence="2">3.5.2.6</ecNumber>
    </submittedName>
</protein>
<dbReference type="AlphaFoldDB" id="A0A0N7LUG9"/>
<proteinExistence type="predicted"/>
<dbReference type="Pfam" id="PF08238">
    <property type="entry name" value="Sel1"/>
    <property type="match status" value="8"/>
</dbReference>
<evidence type="ECO:0000256" key="1">
    <source>
        <dbReference type="SAM" id="SignalP"/>
    </source>
</evidence>
<accession>A0A0N7LUG9</accession>
<dbReference type="STRING" id="53501.SAMN04488043_107193"/>
<evidence type="ECO:0000313" key="3">
    <source>
        <dbReference type="Proteomes" id="UP000051587"/>
    </source>
</evidence>
<dbReference type="EMBL" id="CYSA01000007">
    <property type="protein sequence ID" value="CUH63466.1"/>
    <property type="molecule type" value="Genomic_DNA"/>
</dbReference>
<dbReference type="InterPro" id="IPR011990">
    <property type="entry name" value="TPR-like_helical_dom_sf"/>
</dbReference>
<evidence type="ECO:0000313" key="2">
    <source>
        <dbReference type="EMBL" id="CUH63466.1"/>
    </source>
</evidence>
<dbReference type="RefSeq" id="WP_058261471.1">
    <property type="nucleotide sequence ID" value="NZ_CP051181.1"/>
</dbReference>
<keyword evidence="2" id="KW-0378">Hydrolase</keyword>
<dbReference type="GO" id="GO:0008800">
    <property type="term" value="F:beta-lactamase activity"/>
    <property type="evidence" value="ECO:0007669"/>
    <property type="project" value="UniProtKB-EC"/>
</dbReference>
<organism evidence="2 3">
    <name type="scientific">Thalassovita gelatinovora</name>
    <name type="common">Thalassobius gelatinovorus</name>
    <dbReference type="NCBI Taxonomy" id="53501"/>
    <lineage>
        <taxon>Bacteria</taxon>
        <taxon>Pseudomonadati</taxon>
        <taxon>Pseudomonadota</taxon>
        <taxon>Alphaproteobacteria</taxon>
        <taxon>Rhodobacterales</taxon>
        <taxon>Roseobacteraceae</taxon>
        <taxon>Thalassovita</taxon>
    </lineage>
</organism>
<feature type="signal peptide" evidence="1">
    <location>
        <begin position="1"/>
        <end position="22"/>
    </location>
</feature>